<dbReference type="AlphaFoldDB" id="A0A7J3Z884"/>
<reference evidence="2" key="1">
    <citation type="journal article" date="2020" name="mSystems">
        <title>Genome- and Community-Level Interaction Insights into Carbon Utilization and Element Cycling Functions of Hydrothermarchaeota in Hydrothermal Sediment.</title>
        <authorList>
            <person name="Zhou Z."/>
            <person name="Liu Y."/>
            <person name="Xu W."/>
            <person name="Pan J."/>
            <person name="Luo Z.H."/>
            <person name="Li M."/>
        </authorList>
    </citation>
    <scope>NUCLEOTIDE SEQUENCE [LARGE SCALE GENOMIC DNA]</scope>
    <source>
        <strain evidence="2">SpSt-1105</strain>
    </source>
</reference>
<protein>
    <submittedName>
        <fullName evidence="2">Uncharacterized protein</fullName>
    </submittedName>
</protein>
<sequence length="187" mass="20109">MDIYTPLLLVAELISTAAFAYLAVLFIRLCKRVKLESVTLYTVFIAFLLFSQLCVTLSIVVPSARLATALYVASSSLALAGFIAMLSPSPSPNELYTLLPLFIASPDIMAGALSTLLIVKRVRGKTRLFLSILSASYYARGLGALLTAFQGSLLVLLASETVRACAAVLLAFHHTAQVLAYDEEEEG</sequence>
<evidence type="ECO:0000256" key="1">
    <source>
        <dbReference type="SAM" id="Phobius"/>
    </source>
</evidence>
<feature type="transmembrane region" description="Helical" evidence="1">
    <location>
        <begin position="68"/>
        <end position="86"/>
    </location>
</feature>
<feature type="transmembrane region" description="Helical" evidence="1">
    <location>
        <begin position="39"/>
        <end position="61"/>
    </location>
</feature>
<proteinExistence type="predicted"/>
<keyword evidence="1" id="KW-0812">Transmembrane</keyword>
<dbReference type="EMBL" id="DRYQ01000091">
    <property type="protein sequence ID" value="HHQ50986.1"/>
    <property type="molecule type" value="Genomic_DNA"/>
</dbReference>
<feature type="transmembrane region" description="Helical" evidence="1">
    <location>
        <begin position="98"/>
        <end position="119"/>
    </location>
</feature>
<gene>
    <name evidence="2" type="ORF">ENM66_06515</name>
</gene>
<feature type="transmembrane region" description="Helical" evidence="1">
    <location>
        <begin position="7"/>
        <end position="27"/>
    </location>
</feature>
<evidence type="ECO:0000313" key="2">
    <source>
        <dbReference type="EMBL" id="HHQ50986.1"/>
    </source>
</evidence>
<keyword evidence="1" id="KW-1133">Transmembrane helix</keyword>
<accession>A0A7J3Z884</accession>
<organism evidence="2">
    <name type="scientific">Ignisphaera aggregans</name>
    <dbReference type="NCBI Taxonomy" id="334771"/>
    <lineage>
        <taxon>Archaea</taxon>
        <taxon>Thermoproteota</taxon>
        <taxon>Thermoprotei</taxon>
        <taxon>Desulfurococcales</taxon>
        <taxon>Desulfurococcaceae</taxon>
        <taxon>Ignisphaera</taxon>
    </lineage>
</organism>
<name>A0A7J3Z884_9CREN</name>
<comment type="caution">
    <text evidence="2">The sequence shown here is derived from an EMBL/GenBank/DDBJ whole genome shotgun (WGS) entry which is preliminary data.</text>
</comment>
<keyword evidence="1" id="KW-0472">Membrane</keyword>